<dbReference type="SUPFAM" id="SSF51735">
    <property type="entry name" value="NAD(P)-binding Rossmann-fold domains"/>
    <property type="match status" value="1"/>
</dbReference>
<keyword evidence="12" id="KW-1185">Reference proteome</keyword>
<dbReference type="PROSITE" id="PS00331">
    <property type="entry name" value="MALIC_ENZYMES"/>
    <property type="match status" value="1"/>
</dbReference>
<dbReference type="PANTHER" id="PTHR23406:SF90">
    <property type="entry name" value="MALIC ENZYME-RELATED"/>
    <property type="match status" value="1"/>
</dbReference>
<evidence type="ECO:0000259" key="9">
    <source>
        <dbReference type="SMART" id="SM00919"/>
    </source>
</evidence>
<sequence>MTANNNSVDDLAFTLRERETLGLKGLLPPAIRSQELQAKATMDTIRAMQDQMSKYLFLRDLQDYNERLFYRVLCTNTEELMPIVYTPVVGEACIKFSHIYKRPRGLYITVHDAGHVYSLLSNWPEKNIKAICVTDGERILGLGDLGANGMGIPIGKLSLYTALAGVPPYLTLPITIDVGTNNETLLNDPLYIGLKQKRVRGPQYDDLLDEFMEAVIKKWGRSCLIQFEDFGNANAFRLLEKYQKNFCTFNDDIQGTASVAVAGIFASTKLTGLRLAQNTFLFLGAGEAAIGIADYLVKAMENEGSTTEEARSRIWLIDSKGLITENRPSGGVEGHKKKFAKKAEHTNNLEQAIDLIKPTALIGVSAQHNAFNEAVLKKMAAYNKRPVIFALSNPTSKAECTAEQAYNSTEGRCVFASGSPFKAVTIKGQTFYPGQGNNAYIFPGVALAIMACNVHHVPEDTFLVAARALADLVTKEHLAEGRVYPPLSNIREVCLQIAAKVTQYFFVESLATIRPEPDDKLLFMRGKQYDYMYDQNSNNYA</sequence>
<evidence type="ECO:0000313" key="12">
    <source>
        <dbReference type="Proteomes" id="UP000288716"/>
    </source>
</evidence>
<dbReference type="GO" id="GO:0051287">
    <property type="term" value="F:NAD binding"/>
    <property type="evidence" value="ECO:0007669"/>
    <property type="project" value="InterPro"/>
</dbReference>
<dbReference type="GO" id="GO:0046872">
    <property type="term" value="F:metal ion binding"/>
    <property type="evidence" value="ECO:0007669"/>
    <property type="project" value="UniProtKB-KW"/>
</dbReference>
<evidence type="ECO:0000313" key="11">
    <source>
        <dbReference type="EMBL" id="RWS26046.1"/>
    </source>
</evidence>
<dbReference type="InterPro" id="IPR037062">
    <property type="entry name" value="Malic_N_dom_sf"/>
</dbReference>
<dbReference type="SMART" id="SM01274">
    <property type="entry name" value="malic"/>
    <property type="match status" value="1"/>
</dbReference>
<dbReference type="PANTHER" id="PTHR23406">
    <property type="entry name" value="MALIC ENZYME-RELATED"/>
    <property type="match status" value="1"/>
</dbReference>
<dbReference type="Gene3D" id="3.40.50.10380">
    <property type="entry name" value="Malic enzyme, N-terminal domain"/>
    <property type="match status" value="1"/>
</dbReference>
<reference evidence="11 12" key="1">
    <citation type="journal article" date="2018" name="Gigascience">
        <title>Genomes of trombidid mites reveal novel predicted allergens and laterally-transferred genes associated with secondary metabolism.</title>
        <authorList>
            <person name="Dong X."/>
            <person name="Chaisiri K."/>
            <person name="Xia D."/>
            <person name="Armstrong S.D."/>
            <person name="Fang Y."/>
            <person name="Donnelly M.J."/>
            <person name="Kadowaki T."/>
            <person name="McGarry J.W."/>
            <person name="Darby A.C."/>
            <person name="Makepeace B.L."/>
        </authorList>
    </citation>
    <scope>NUCLEOTIDE SEQUENCE [LARGE SCALE GENOMIC DNA]</scope>
    <source>
        <strain evidence="11">UoL-UT</strain>
    </source>
</reference>
<dbReference type="GO" id="GO:0006108">
    <property type="term" value="P:malate metabolic process"/>
    <property type="evidence" value="ECO:0007669"/>
    <property type="project" value="TreeGrafter"/>
</dbReference>
<dbReference type="SMART" id="SM00919">
    <property type="entry name" value="Malic_M"/>
    <property type="match status" value="1"/>
</dbReference>
<dbReference type="PIRSF" id="PIRSF000106">
    <property type="entry name" value="ME"/>
    <property type="match status" value="1"/>
</dbReference>
<organism evidence="11 12">
    <name type="scientific">Leptotrombidium deliense</name>
    <dbReference type="NCBI Taxonomy" id="299467"/>
    <lineage>
        <taxon>Eukaryota</taxon>
        <taxon>Metazoa</taxon>
        <taxon>Ecdysozoa</taxon>
        <taxon>Arthropoda</taxon>
        <taxon>Chelicerata</taxon>
        <taxon>Arachnida</taxon>
        <taxon>Acari</taxon>
        <taxon>Acariformes</taxon>
        <taxon>Trombidiformes</taxon>
        <taxon>Prostigmata</taxon>
        <taxon>Anystina</taxon>
        <taxon>Parasitengona</taxon>
        <taxon>Trombiculoidea</taxon>
        <taxon>Trombiculidae</taxon>
        <taxon>Leptotrombidium</taxon>
    </lineage>
</organism>
<evidence type="ECO:0000256" key="2">
    <source>
        <dbReference type="ARBA" id="ARBA00008785"/>
    </source>
</evidence>
<dbReference type="GO" id="GO:0005739">
    <property type="term" value="C:mitochondrion"/>
    <property type="evidence" value="ECO:0007669"/>
    <property type="project" value="TreeGrafter"/>
</dbReference>
<dbReference type="OrthoDB" id="5365701at2759"/>
<keyword evidence="3 7" id="KW-0479">Metal-binding</keyword>
<dbReference type="GO" id="GO:0004473">
    <property type="term" value="F:malate dehydrogenase (decarboxylating) (NADP+) activity"/>
    <property type="evidence" value="ECO:0007669"/>
    <property type="project" value="TreeGrafter"/>
</dbReference>
<name>A0A443SEV5_9ACAR</name>
<comment type="cofactor">
    <cofactor evidence="7">
        <name>Mg(2+)</name>
        <dbReference type="ChEBI" id="CHEBI:18420"/>
    </cofactor>
    <cofactor evidence="7">
        <name>Mn(2+)</name>
        <dbReference type="ChEBI" id="CHEBI:29035"/>
    </cofactor>
    <text evidence="7">Divalent metal cations. Prefers magnesium or manganese.</text>
</comment>
<protein>
    <recommendedName>
        <fullName evidence="8">Malic enzyme</fullName>
    </recommendedName>
</protein>
<dbReference type="NCBIfam" id="NF010052">
    <property type="entry name" value="PRK13529.1"/>
    <property type="match status" value="1"/>
</dbReference>
<dbReference type="InterPro" id="IPR046346">
    <property type="entry name" value="Aminoacid_DH-like_N_sf"/>
</dbReference>
<dbReference type="AlphaFoldDB" id="A0A443SEV5"/>
<evidence type="ECO:0000256" key="5">
    <source>
        <dbReference type="PIRSR" id="PIRSR000106-1"/>
    </source>
</evidence>
<evidence type="ECO:0000256" key="8">
    <source>
        <dbReference type="RuleBase" id="RU003426"/>
    </source>
</evidence>
<comment type="similarity">
    <text evidence="2 8">Belongs to the malic enzymes family.</text>
</comment>
<evidence type="ECO:0000256" key="4">
    <source>
        <dbReference type="ARBA" id="ARBA00023002"/>
    </source>
</evidence>
<comment type="caution">
    <text evidence="11">The sequence shown here is derived from an EMBL/GenBank/DDBJ whole genome shotgun (WGS) entry which is preliminary data.</text>
</comment>
<dbReference type="InterPro" id="IPR012302">
    <property type="entry name" value="Malic_NAD-bd"/>
</dbReference>
<feature type="active site" description="Proton donor" evidence="5">
    <location>
        <position position="85"/>
    </location>
</feature>
<proteinExistence type="inferred from homology"/>
<dbReference type="Pfam" id="PF00390">
    <property type="entry name" value="malic"/>
    <property type="match status" value="1"/>
</dbReference>
<dbReference type="EMBL" id="NCKV01003116">
    <property type="protein sequence ID" value="RWS26046.1"/>
    <property type="molecule type" value="Genomic_DNA"/>
</dbReference>
<dbReference type="PRINTS" id="PR00072">
    <property type="entry name" value="MALOXRDTASE"/>
</dbReference>
<feature type="active site" description="Proton acceptor" evidence="5">
    <location>
        <position position="156"/>
    </location>
</feature>
<dbReference type="Proteomes" id="UP000288716">
    <property type="component" value="Unassembled WGS sequence"/>
</dbReference>
<dbReference type="Gene3D" id="3.40.50.720">
    <property type="entry name" value="NAD(P)-binding Rossmann-like Domain"/>
    <property type="match status" value="1"/>
</dbReference>
<feature type="domain" description="Malic enzyme N-terminal" evidence="10">
    <location>
        <begin position="62"/>
        <end position="243"/>
    </location>
</feature>
<dbReference type="Pfam" id="PF03949">
    <property type="entry name" value="Malic_M"/>
    <property type="match status" value="1"/>
</dbReference>
<feature type="binding site" evidence="6">
    <location>
        <position position="138"/>
    </location>
    <ligand>
        <name>(S)-malate</name>
        <dbReference type="ChEBI" id="CHEBI:15589"/>
    </ligand>
</feature>
<dbReference type="InterPro" id="IPR036291">
    <property type="entry name" value="NAD(P)-bd_dom_sf"/>
</dbReference>
<dbReference type="STRING" id="299467.A0A443SEV5"/>
<evidence type="ECO:0000256" key="6">
    <source>
        <dbReference type="PIRSR" id="PIRSR000106-2"/>
    </source>
</evidence>
<dbReference type="CDD" id="cd05312">
    <property type="entry name" value="NAD_bind_1_malic_enz"/>
    <property type="match status" value="1"/>
</dbReference>
<feature type="binding site" evidence="7">
    <location>
        <position position="229"/>
    </location>
    <ligand>
        <name>a divalent metal cation</name>
        <dbReference type="ChEBI" id="CHEBI:60240"/>
    </ligand>
</feature>
<feature type="binding site" evidence="7">
    <location>
        <position position="252"/>
    </location>
    <ligand>
        <name>a divalent metal cation</name>
        <dbReference type="ChEBI" id="CHEBI:60240"/>
    </ligand>
</feature>
<feature type="domain" description="Malic enzyme NAD-binding" evidence="9">
    <location>
        <begin position="253"/>
        <end position="506"/>
    </location>
</feature>
<dbReference type="VEuPathDB" id="VectorBase:LDEU005994"/>
<dbReference type="FunFam" id="3.40.50.10380:FF:000004">
    <property type="entry name" value="Malic enzyme"/>
    <property type="match status" value="1"/>
</dbReference>
<feature type="binding site" evidence="6">
    <location>
        <position position="393"/>
    </location>
    <ligand>
        <name>(S)-malate</name>
        <dbReference type="ChEBI" id="CHEBI:15589"/>
    </ligand>
</feature>
<dbReference type="FunFam" id="3.40.50.720:FF:000060">
    <property type="entry name" value="Malic enzyme"/>
    <property type="match status" value="1"/>
</dbReference>
<dbReference type="SUPFAM" id="SSF53223">
    <property type="entry name" value="Aminoacid dehydrogenase-like, N-terminal domain"/>
    <property type="match status" value="1"/>
</dbReference>
<gene>
    <name evidence="11" type="ORF">B4U80_09787</name>
</gene>
<feature type="binding site" evidence="7">
    <location>
        <position position="228"/>
    </location>
    <ligand>
        <name>a divalent metal cation</name>
        <dbReference type="ChEBI" id="CHEBI:60240"/>
    </ligand>
</feature>
<evidence type="ECO:0000259" key="10">
    <source>
        <dbReference type="SMART" id="SM01274"/>
    </source>
</evidence>
<dbReference type="InterPro" id="IPR012301">
    <property type="entry name" value="Malic_N_dom"/>
</dbReference>
<keyword evidence="4 8" id="KW-0560">Oxidoreductase</keyword>
<evidence type="ECO:0000256" key="1">
    <source>
        <dbReference type="ARBA" id="ARBA00001936"/>
    </source>
</evidence>
<evidence type="ECO:0000256" key="7">
    <source>
        <dbReference type="PIRSR" id="PIRSR000106-3"/>
    </source>
</evidence>
<evidence type="ECO:0000256" key="3">
    <source>
        <dbReference type="ARBA" id="ARBA00022723"/>
    </source>
</evidence>
<feature type="binding site" evidence="6">
    <location>
        <position position="437"/>
    </location>
    <ligand>
        <name>(S)-malate</name>
        <dbReference type="ChEBI" id="CHEBI:15589"/>
    </ligand>
</feature>
<dbReference type="InterPro" id="IPR001891">
    <property type="entry name" value="Malic_OxRdtase"/>
</dbReference>
<accession>A0A443SEV5</accession>
<dbReference type="InterPro" id="IPR015884">
    <property type="entry name" value="Malic_enzyme_CS"/>
</dbReference>
<comment type="cofactor">
    <cofactor evidence="1">
        <name>Mn(2+)</name>
        <dbReference type="ChEBI" id="CHEBI:29035"/>
    </cofactor>
</comment>